<evidence type="ECO:0000256" key="1">
    <source>
        <dbReference type="SAM" id="SignalP"/>
    </source>
</evidence>
<accession>A0A4R0N1S0</accession>
<comment type="caution">
    <text evidence="2">The sequence shown here is derived from an EMBL/GenBank/DDBJ whole genome shotgun (WGS) entry which is preliminary data.</text>
</comment>
<proteinExistence type="predicted"/>
<dbReference type="Proteomes" id="UP000292884">
    <property type="component" value="Unassembled WGS sequence"/>
</dbReference>
<evidence type="ECO:0008006" key="4">
    <source>
        <dbReference type="Google" id="ProtNLM"/>
    </source>
</evidence>
<keyword evidence="3" id="KW-1185">Reference proteome</keyword>
<evidence type="ECO:0000313" key="3">
    <source>
        <dbReference type="Proteomes" id="UP000292884"/>
    </source>
</evidence>
<dbReference type="InterPro" id="IPR008969">
    <property type="entry name" value="CarboxyPept-like_regulatory"/>
</dbReference>
<feature type="signal peptide" evidence="1">
    <location>
        <begin position="1"/>
        <end position="19"/>
    </location>
</feature>
<gene>
    <name evidence="2" type="ORF">EZ428_02610</name>
</gene>
<dbReference type="EMBL" id="SJSK01000001">
    <property type="protein sequence ID" value="TCC93680.1"/>
    <property type="molecule type" value="Genomic_DNA"/>
</dbReference>
<name>A0A4R0N1S0_9SPHI</name>
<evidence type="ECO:0000313" key="2">
    <source>
        <dbReference type="EMBL" id="TCC93680.1"/>
    </source>
</evidence>
<dbReference type="RefSeq" id="WP_131551546.1">
    <property type="nucleotide sequence ID" value="NZ_SJSK01000001.1"/>
</dbReference>
<feature type="chain" id="PRO_5020860169" description="Carboxypeptidase-like regulatory domain-containing protein" evidence="1">
    <location>
        <begin position="20"/>
        <end position="255"/>
    </location>
</feature>
<keyword evidence="1" id="KW-0732">Signal</keyword>
<dbReference type="SUPFAM" id="SSF49464">
    <property type="entry name" value="Carboxypeptidase regulatory domain-like"/>
    <property type="match status" value="1"/>
</dbReference>
<dbReference type="AlphaFoldDB" id="A0A4R0N1S0"/>
<reference evidence="2 3" key="1">
    <citation type="submission" date="2019-02" db="EMBL/GenBank/DDBJ databases">
        <title>Pedobacter sp. RP-1-13 sp. nov., isolated from Arctic soil.</title>
        <authorList>
            <person name="Dahal R.H."/>
        </authorList>
    </citation>
    <scope>NUCLEOTIDE SEQUENCE [LARGE SCALE GENOMIC DNA]</scope>
    <source>
        <strain evidence="2 3">RP-1-13</strain>
    </source>
</reference>
<sequence>MKSLSLFLLMLCCCTQLFAQNKTVQGFVVDKDSKLRLAKVYIYNPTTDEGIYNNNKGEFTATAKVGDTLFAALSGYGMDTVIFKGQSAIAFQLKSLSIKLKEVKIYGKTLTPQEQYSILKKDYKYQLDKGSTKDLFTMGLNRVGLGIDAIYNLLSRQGKNARHLQAILERDYREEIIDYRFKPDYVKALTSANDAELKDFMSQYRPTYQFTLSASEYAFVLFIKNSFASYKRNPSLLRLPSLPKVNIPNLSYQNQ</sequence>
<dbReference type="OrthoDB" id="714262at2"/>
<protein>
    <recommendedName>
        <fullName evidence="4">Carboxypeptidase-like regulatory domain-containing protein</fullName>
    </recommendedName>
</protein>
<organism evidence="2 3">
    <name type="scientific">Pedobacter frigiditerrae</name>
    <dbReference type="NCBI Taxonomy" id="2530452"/>
    <lineage>
        <taxon>Bacteria</taxon>
        <taxon>Pseudomonadati</taxon>
        <taxon>Bacteroidota</taxon>
        <taxon>Sphingobacteriia</taxon>
        <taxon>Sphingobacteriales</taxon>
        <taxon>Sphingobacteriaceae</taxon>
        <taxon>Pedobacter</taxon>
    </lineage>
</organism>